<evidence type="ECO:0008006" key="3">
    <source>
        <dbReference type="Google" id="ProtNLM"/>
    </source>
</evidence>
<dbReference type="KEGG" id="vg:80513304"/>
<organism evidence="1 2">
    <name type="scientific">Powai lake megavirus</name>
    <dbReference type="NCBI Taxonomy" id="1842663"/>
    <lineage>
        <taxon>Viruses</taxon>
        <taxon>Varidnaviria</taxon>
        <taxon>Bamfordvirae</taxon>
        <taxon>Nucleocytoviricota</taxon>
        <taxon>Megaviricetes</taxon>
        <taxon>Imitervirales</taxon>
        <taxon>Mimiviridae</taxon>
        <taxon>Megamimivirinae</taxon>
        <taxon>Megavirus</taxon>
        <taxon>Megavirus powaiense</taxon>
    </lineage>
</organism>
<dbReference type="SUPFAM" id="SSF56815">
    <property type="entry name" value="Sec1/munc18-like (SM) proteins"/>
    <property type="match status" value="1"/>
</dbReference>
<dbReference type="InterPro" id="IPR043127">
    <property type="entry name" value="Sec-1-like_dom3a"/>
</dbReference>
<dbReference type="InterPro" id="IPR027482">
    <property type="entry name" value="Sec1-like_dom2"/>
</dbReference>
<dbReference type="InterPro" id="IPR001619">
    <property type="entry name" value="Sec1-like"/>
</dbReference>
<dbReference type="Gene3D" id="3.40.50.1910">
    <property type="match status" value="1"/>
</dbReference>
<sequence>MDISSTRWKQKCVCYFVDLLRNHKISNYVYIDRKIINIISCIVKYSTLLSCGIKDIKLISDTMKFVSDSIIILSYDSKDLYKSLNIFDNVKLFFYPKNPNFIVGEKYEILDFGFIPIDVDILSLEDDNTLNIFGINGCDSNQFAKYLTDIFNIYGYPSNIQTNGYISNAITRIIINRTKNDVTNINWNINKKYMEQSFENLIIIDRVNDWDNFFQTGSNYESLLDYIYGIKQSRLLVNNNISDTLILSEDIIFPEIKNKKLNELGKILLDKIDAIKNFYDHKNNLKTLSEFSEYVFQISQYKQQHYSIEKHISLCQQIQQYLSNHIVKDIILSEIIPDVNSIIDLINKTESNIEVFRYICLCLQNTNDKKSYDQIKNLLNYFLPNNLIQTLEKLGINKINKRDSNKYLFHKMIRSTNTNIKENTMIFIIGGTTYHELFKLRQKYPKSLILTTNIWNMKNFYEAISIFE</sequence>
<name>A0A167RP03_9VIRU</name>
<protein>
    <recommendedName>
        <fullName evidence="3">Vacuolar sorting protein</fullName>
    </recommendedName>
</protein>
<dbReference type="GeneID" id="80513304"/>
<reference evidence="1 2" key="1">
    <citation type="journal article" date="2016" name="Genome Announc.">
        <title>Complete Genome Sequence of a New Megavirus Family Member Isolated from an Inland Water Lake for the First Time in India.</title>
        <authorList>
            <person name="Chatterjee A."/>
            <person name="Ali F."/>
            <person name="Bange D."/>
            <person name="Kondabagil K."/>
        </authorList>
    </citation>
    <scope>NUCLEOTIDE SEQUENCE [LARGE SCALE GENOMIC DNA]</scope>
    <source>
        <strain evidence="1">1</strain>
    </source>
</reference>
<dbReference type="PANTHER" id="PTHR11679">
    <property type="entry name" value="VESICLE PROTEIN SORTING-ASSOCIATED"/>
    <property type="match status" value="1"/>
</dbReference>
<evidence type="ECO:0000313" key="1">
    <source>
        <dbReference type="EMBL" id="ANB50942.1"/>
    </source>
</evidence>
<dbReference type="Pfam" id="PF00995">
    <property type="entry name" value="Sec1"/>
    <property type="match status" value="1"/>
</dbReference>
<keyword evidence="2" id="KW-1185">Reference proteome</keyword>
<dbReference type="Proteomes" id="UP000241365">
    <property type="component" value="Segment"/>
</dbReference>
<proteinExistence type="predicted"/>
<dbReference type="EMBL" id="KU877344">
    <property type="protein sequence ID" value="ANB50942.1"/>
    <property type="molecule type" value="Genomic_DNA"/>
</dbReference>
<dbReference type="Gene3D" id="3.90.830.10">
    <property type="entry name" value="Syntaxin Binding Protein 1, Chain A, domain 2"/>
    <property type="match status" value="1"/>
</dbReference>
<evidence type="ECO:0000313" key="2">
    <source>
        <dbReference type="Proteomes" id="UP000241365"/>
    </source>
</evidence>
<accession>A0A167RP03</accession>
<dbReference type="GO" id="GO:0016192">
    <property type="term" value="P:vesicle-mediated transport"/>
    <property type="evidence" value="ECO:0007669"/>
    <property type="project" value="InterPro"/>
</dbReference>
<dbReference type="InterPro" id="IPR036045">
    <property type="entry name" value="Sec1-like_sf"/>
</dbReference>
<dbReference type="RefSeq" id="YP_010776693.1">
    <property type="nucleotide sequence ID" value="NC_075034.1"/>
</dbReference>